<feature type="transmembrane region" description="Helical" evidence="1">
    <location>
        <begin position="280"/>
        <end position="301"/>
    </location>
</feature>
<feature type="transmembrane region" description="Helical" evidence="1">
    <location>
        <begin position="117"/>
        <end position="140"/>
    </location>
</feature>
<feature type="transmembrane region" description="Helical" evidence="1">
    <location>
        <begin position="546"/>
        <end position="569"/>
    </location>
</feature>
<feature type="transmembrane region" description="Helical" evidence="1">
    <location>
        <begin position="378"/>
        <end position="397"/>
    </location>
</feature>
<name>A0ABX0JS46_9PROT</name>
<dbReference type="RefSeq" id="WP_173583763.1">
    <property type="nucleotide sequence ID" value="NZ_WOTB01000015.1"/>
</dbReference>
<organism evidence="2 3">
    <name type="scientific">Acetobacter musti</name>
    <dbReference type="NCBI Taxonomy" id="864732"/>
    <lineage>
        <taxon>Bacteria</taxon>
        <taxon>Pseudomonadati</taxon>
        <taxon>Pseudomonadota</taxon>
        <taxon>Alphaproteobacteria</taxon>
        <taxon>Acetobacterales</taxon>
        <taxon>Acetobacteraceae</taxon>
        <taxon>Acetobacter</taxon>
    </lineage>
</organism>
<evidence type="ECO:0000256" key="1">
    <source>
        <dbReference type="SAM" id="Phobius"/>
    </source>
</evidence>
<feature type="transmembrane region" description="Helical" evidence="1">
    <location>
        <begin position="74"/>
        <end position="97"/>
    </location>
</feature>
<keyword evidence="1" id="KW-1133">Transmembrane helix</keyword>
<evidence type="ECO:0000313" key="2">
    <source>
        <dbReference type="EMBL" id="NHN85375.1"/>
    </source>
</evidence>
<evidence type="ECO:0000313" key="3">
    <source>
        <dbReference type="Proteomes" id="UP000635278"/>
    </source>
</evidence>
<dbReference type="EMBL" id="WOTB01000015">
    <property type="protein sequence ID" value="NHN85375.1"/>
    <property type="molecule type" value="Genomic_DNA"/>
</dbReference>
<accession>A0ABX0JS46</accession>
<keyword evidence="3" id="KW-1185">Reference proteome</keyword>
<feature type="transmembrane region" description="Helical" evidence="1">
    <location>
        <begin position="331"/>
        <end position="357"/>
    </location>
</feature>
<sequence>MPKIPVSSLNIASRTFWLFIAMTALTALAWKTAPGRNLIPGIGTESVSSLFLFPFAMTGLLIDLRDRASRRASFSCAAACIAALSTNLSLMAAAGAVSQILLFPSRRRLSGGCLRTLLFVAACTPGDGWTACVAALAAGYTGNRGRGALALAPSIEMGCNLLVLVRTVFQSDSILTPQMVFTLITVGVTISIVRAIALSTSRISAAFINIFAVPYGMAVVAIGLFAFASAEDSSLSAHAAASALMLDLICIWPAATAFLRIGDLIAAGGGSDRIARLGGLILFAPWLAGLFAAGACVFALLPPGAGFSMLWLLAETTLGLLPDRYASALPFIFLLFGLGGIVALFCLALLRLLMLVMCGAPRSPRMAGSVDIELPTQYPVIVCLAVSAIMSCIPGLITRFAPGFSGALSGEGAETRAIPSVITLTGPDGLSSWTPGVVIIMFAVIMAVLSFLRRKAASVSRFAPRTIFPDIAPTEETLWADGMKIQPSWLPFGEPLLWPGNDMAAAILRQLVFISPATRDYVRRRFFKILILTLWRVKRAAAGLHIVEAYGLAAILMVAAFGLWIVTIVP</sequence>
<keyword evidence="1" id="KW-0812">Transmembrane</keyword>
<feature type="transmembrane region" description="Helical" evidence="1">
    <location>
        <begin position="175"/>
        <end position="193"/>
    </location>
</feature>
<protein>
    <recommendedName>
        <fullName evidence="4">NADH:quinone oxidoreductase/Mrp antiporter membrane subunit domain-containing protein</fullName>
    </recommendedName>
</protein>
<feature type="transmembrane region" description="Helical" evidence="1">
    <location>
        <begin position="39"/>
        <end position="62"/>
    </location>
</feature>
<proteinExistence type="predicted"/>
<dbReference type="Proteomes" id="UP000635278">
    <property type="component" value="Unassembled WGS sequence"/>
</dbReference>
<feature type="transmembrane region" description="Helical" evidence="1">
    <location>
        <begin position="433"/>
        <end position="452"/>
    </location>
</feature>
<feature type="transmembrane region" description="Helical" evidence="1">
    <location>
        <begin position="205"/>
        <end position="227"/>
    </location>
</feature>
<keyword evidence="1" id="KW-0472">Membrane</keyword>
<feature type="transmembrane region" description="Helical" evidence="1">
    <location>
        <begin position="147"/>
        <end position="169"/>
    </location>
</feature>
<gene>
    <name evidence="2" type="ORF">GOB93_12090</name>
</gene>
<feature type="transmembrane region" description="Helical" evidence="1">
    <location>
        <begin position="239"/>
        <end position="259"/>
    </location>
</feature>
<evidence type="ECO:0008006" key="4">
    <source>
        <dbReference type="Google" id="ProtNLM"/>
    </source>
</evidence>
<reference evidence="2 3" key="1">
    <citation type="journal article" date="2020" name="Int. J. Syst. Evol. Microbiol.">
        <title>Novel acetic acid bacteria from cider fermentations: Acetobacter conturbans sp. nov. and Acetobacter fallax sp. nov.</title>
        <authorList>
            <person name="Sombolestani A.S."/>
            <person name="Cleenwerck I."/>
            <person name="Cnockaert M."/>
            <person name="Borremans W."/>
            <person name="Wieme A.D."/>
            <person name="De Vuyst L."/>
            <person name="Vandamme P."/>
        </authorList>
    </citation>
    <scope>NUCLEOTIDE SEQUENCE [LARGE SCALE GENOMIC DNA]</scope>
    <source>
        <strain evidence="2 3">LMG 30640</strain>
    </source>
</reference>
<comment type="caution">
    <text evidence="2">The sequence shown here is derived from an EMBL/GenBank/DDBJ whole genome shotgun (WGS) entry which is preliminary data.</text>
</comment>